<dbReference type="EMBL" id="JARAWP010000001">
    <property type="protein sequence ID" value="MDX3016720.1"/>
    <property type="molecule type" value="Genomic_DNA"/>
</dbReference>
<keyword evidence="3" id="KW-1185">Reference proteome</keyword>
<dbReference type="RefSeq" id="WP_223786531.1">
    <property type="nucleotide sequence ID" value="NZ_JAGJBY010000004.1"/>
</dbReference>
<gene>
    <name evidence="1" type="ORF">PV399_46545</name>
    <name evidence="2" type="ORF">PV666_02325</name>
</gene>
<dbReference type="EMBL" id="JARAWC010000082">
    <property type="protein sequence ID" value="MDX2967105.1"/>
    <property type="molecule type" value="Genomic_DNA"/>
</dbReference>
<protein>
    <submittedName>
        <fullName evidence="1">Uncharacterized protein</fullName>
    </submittedName>
</protein>
<dbReference type="Proteomes" id="UP001282288">
    <property type="component" value="Unassembled WGS sequence"/>
</dbReference>
<organism evidence="1 4">
    <name type="scientific">Streptomyces acidiscabies</name>
    <dbReference type="NCBI Taxonomy" id="42234"/>
    <lineage>
        <taxon>Bacteria</taxon>
        <taxon>Bacillati</taxon>
        <taxon>Actinomycetota</taxon>
        <taxon>Actinomycetes</taxon>
        <taxon>Kitasatosporales</taxon>
        <taxon>Streptomycetaceae</taxon>
        <taxon>Streptomyces</taxon>
    </lineage>
</organism>
<reference evidence="1 3" key="1">
    <citation type="journal article" date="2023" name="Microb. Genom.">
        <title>Mesoterricola silvestris gen. nov., sp. nov., Mesoterricola sediminis sp. nov., Geothrix oryzae sp. nov., Geothrix edaphica sp. nov., Geothrix rubra sp. nov., and Geothrix limicola sp. nov., six novel members of Acidobacteriota isolated from soils.</title>
        <authorList>
            <person name="Weisberg A.J."/>
            <person name="Pearce E."/>
            <person name="Kramer C.G."/>
            <person name="Chang J.H."/>
            <person name="Clarke C.R."/>
        </authorList>
    </citation>
    <scope>NUCLEOTIDE SEQUENCE</scope>
    <source>
        <strain evidence="2 3">NB05-1H</strain>
        <strain evidence="1">NRRL_B-16521</strain>
    </source>
</reference>
<dbReference type="AlphaFoldDB" id="A0AAP6BM16"/>
<evidence type="ECO:0000313" key="2">
    <source>
        <dbReference type="EMBL" id="MDX3016720.1"/>
    </source>
</evidence>
<dbReference type="Proteomes" id="UP001272987">
    <property type="component" value="Unassembled WGS sequence"/>
</dbReference>
<accession>A0AAP6BM16</accession>
<sequence length="71" mass="7771">MKHKLPDAATLPRDRYSGWACVWCGVRFPPHVLAVSAGRAEGRIARIDLSTDVYQCPPGFGCAINELEGDQ</sequence>
<evidence type="ECO:0000313" key="4">
    <source>
        <dbReference type="Proteomes" id="UP001282288"/>
    </source>
</evidence>
<comment type="caution">
    <text evidence="1">The sequence shown here is derived from an EMBL/GenBank/DDBJ whole genome shotgun (WGS) entry which is preliminary data.</text>
</comment>
<evidence type="ECO:0000313" key="3">
    <source>
        <dbReference type="Proteomes" id="UP001272987"/>
    </source>
</evidence>
<proteinExistence type="predicted"/>
<dbReference type="GeneID" id="69814002"/>
<evidence type="ECO:0000313" key="1">
    <source>
        <dbReference type="EMBL" id="MDX2967105.1"/>
    </source>
</evidence>
<name>A0AAP6BM16_9ACTN</name>